<dbReference type="InterPro" id="IPR057678">
    <property type="entry name" value="DUF7918"/>
</dbReference>
<feature type="region of interest" description="Disordered" evidence="1">
    <location>
        <begin position="116"/>
        <end position="139"/>
    </location>
</feature>
<evidence type="ECO:0000313" key="4">
    <source>
        <dbReference type="Proteomes" id="UP000807469"/>
    </source>
</evidence>
<name>A0A9P6CQT4_9AGAR</name>
<comment type="caution">
    <text evidence="3">The sequence shown here is derived from an EMBL/GenBank/DDBJ whole genome shotgun (WGS) entry which is preliminary data.</text>
</comment>
<dbReference type="Proteomes" id="UP000807469">
    <property type="component" value="Unassembled WGS sequence"/>
</dbReference>
<evidence type="ECO:0000256" key="1">
    <source>
        <dbReference type="SAM" id="MobiDB-lite"/>
    </source>
</evidence>
<dbReference type="AlphaFoldDB" id="A0A9P6CQT4"/>
<feature type="compositionally biased region" description="Basic and acidic residues" evidence="1">
    <location>
        <begin position="163"/>
        <end position="177"/>
    </location>
</feature>
<feature type="domain" description="DUF7918" evidence="2">
    <location>
        <begin position="3"/>
        <end position="113"/>
    </location>
</feature>
<gene>
    <name evidence="3" type="ORF">BDN70DRAFT_186477</name>
</gene>
<dbReference type="EMBL" id="MU155302">
    <property type="protein sequence ID" value="KAF9476226.1"/>
    <property type="molecule type" value="Genomic_DNA"/>
</dbReference>
<accession>A0A9P6CQT4</accession>
<protein>
    <recommendedName>
        <fullName evidence="2">DUF7918 domain-containing protein</fullName>
    </recommendedName>
</protein>
<dbReference type="OrthoDB" id="3364132at2759"/>
<proteinExistence type="predicted"/>
<keyword evidence="4" id="KW-1185">Reference proteome</keyword>
<dbReference type="Pfam" id="PF25534">
    <property type="entry name" value="DUF7918"/>
    <property type="match status" value="1"/>
</dbReference>
<organism evidence="3 4">
    <name type="scientific">Pholiota conissans</name>
    <dbReference type="NCBI Taxonomy" id="109636"/>
    <lineage>
        <taxon>Eukaryota</taxon>
        <taxon>Fungi</taxon>
        <taxon>Dikarya</taxon>
        <taxon>Basidiomycota</taxon>
        <taxon>Agaricomycotina</taxon>
        <taxon>Agaricomycetes</taxon>
        <taxon>Agaricomycetidae</taxon>
        <taxon>Agaricales</taxon>
        <taxon>Agaricineae</taxon>
        <taxon>Strophariaceae</taxon>
        <taxon>Pholiota</taxon>
    </lineage>
</organism>
<evidence type="ECO:0000313" key="3">
    <source>
        <dbReference type="EMBL" id="KAF9476226.1"/>
    </source>
</evidence>
<sequence length="210" mass="23691">MGRDFIFGSADFTDDDAFLSHSSAAQIGEIRSKLFPTNVEMIRPDVPGIDCPDSSKIHERLKKGCDHQIKYSEAKSIIPRGTCYQANLWPLDDPVIFIFKYRPLEMLQANGIALRPPPAQCLDGKDENDKESDDENDEIVKKERTLLAALEEVRGLKRSRNEIDRPTKRIKTEHSEIKYSPPQAVDLTGEQDGLRSLSSGRHVEVIDLTL</sequence>
<feature type="region of interest" description="Disordered" evidence="1">
    <location>
        <begin position="163"/>
        <end position="189"/>
    </location>
</feature>
<evidence type="ECO:0000259" key="2">
    <source>
        <dbReference type="Pfam" id="PF25534"/>
    </source>
</evidence>
<reference evidence="3" key="1">
    <citation type="submission" date="2020-11" db="EMBL/GenBank/DDBJ databases">
        <authorList>
            <consortium name="DOE Joint Genome Institute"/>
            <person name="Ahrendt S."/>
            <person name="Riley R."/>
            <person name="Andreopoulos W."/>
            <person name="Labutti K."/>
            <person name="Pangilinan J."/>
            <person name="Ruiz-Duenas F.J."/>
            <person name="Barrasa J.M."/>
            <person name="Sanchez-Garcia M."/>
            <person name="Camarero S."/>
            <person name="Miyauchi S."/>
            <person name="Serrano A."/>
            <person name="Linde D."/>
            <person name="Babiker R."/>
            <person name="Drula E."/>
            <person name="Ayuso-Fernandez I."/>
            <person name="Pacheco R."/>
            <person name="Padilla G."/>
            <person name="Ferreira P."/>
            <person name="Barriuso J."/>
            <person name="Kellner H."/>
            <person name="Castanera R."/>
            <person name="Alfaro M."/>
            <person name="Ramirez L."/>
            <person name="Pisabarro A.G."/>
            <person name="Kuo A."/>
            <person name="Tritt A."/>
            <person name="Lipzen A."/>
            <person name="He G."/>
            <person name="Yan M."/>
            <person name="Ng V."/>
            <person name="Cullen D."/>
            <person name="Martin F."/>
            <person name="Rosso M.-N."/>
            <person name="Henrissat B."/>
            <person name="Hibbett D."/>
            <person name="Martinez A.T."/>
            <person name="Grigoriev I.V."/>
        </authorList>
    </citation>
    <scope>NUCLEOTIDE SEQUENCE</scope>
    <source>
        <strain evidence="3">CIRM-BRFM 674</strain>
    </source>
</reference>